<dbReference type="SUPFAM" id="SSF53335">
    <property type="entry name" value="S-adenosyl-L-methionine-dependent methyltransferases"/>
    <property type="match status" value="1"/>
</dbReference>
<dbReference type="Gene3D" id="3.40.50.150">
    <property type="entry name" value="Vaccinia Virus protein VP39"/>
    <property type="match status" value="1"/>
</dbReference>
<feature type="binding site" evidence="5">
    <location>
        <begin position="139"/>
        <end position="140"/>
    </location>
    <ligand>
        <name>S-methyl-5'-thioadenosine</name>
        <dbReference type="ChEBI" id="CHEBI:17509"/>
    </ligand>
</feature>
<dbReference type="InterPro" id="IPR035246">
    <property type="entry name" value="Spermidine_synt_N"/>
</dbReference>
<keyword evidence="2 5" id="KW-0808">Transferase</keyword>
<dbReference type="Proteomes" id="UP001320831">
    <property type="component" value="Unassembled WGS sequence"/>
</dbReference>
<comment type="catalytic activity">
    <reaction evidence="5 8">
        <text>S-adenosyl 3-(methylsulfanyl)propylamine + putrescine = S-methyl-5'-thioadenosine + spermidine + H(+)</text>
        <dbReference type="Rhea" id="RHEA:12721"/>
        <dbReference type="ChEBI" id="CHEBI:15378"/>
        <dbReference type="ChEBI" id="CHEBI:17509"/>
        <dbReference type="ChEBI" id="CHEBI:57443"/>
        <dbReference type="ChEBI" id="CHEBI:57834"/>
        <dbReference type="ChEBI" id="CHEBI:326268"/>
        <dbReference type="EC" id="2.5.1.16"/>
    </reaction>
</comment>
<feature type="domain" description="PABS" evidence="9">
    <location>
        <begin position="9"/>
        <end position="237"/>
    </location>
</feature>
<dbReference type="InterPro" id="IPR037163">
    <property type="entry name" value="Spermidine_synt_N_sf"/>
</dbReference>
<dbReference type="PANTHER" id="PTHR11558">
    <property type="entry name" value="SPERMIDINE/SPERMINE SYNTHASE"/>
    <property type="match status" value="1"/>
</dbReference>
<keyword evidence="11" id="KW-1185">Reference proteome</keyword>
<dbReference type="HAMAP" id="MF_00198">
    <property type="entry name" value="Spermidine_synth"/>
    <property type="match status" value="1"/>
</dbReference>
<dbReference type="Pfam" id="PF17284">
    <property type="entry name" value="Spermine_synt_N"/>
    <property type="match status" value="1"/>
</dbReference>
<proteinExistence type="inferred from homology"/>
<gene>
    <name evidence="5 10" type="primary">speE</name>
    <name evidence="10" type="ORF">N5A92_10220</name>
</gene>
<comment type="subunit">
    <text evidence="5">Homodimer or homotetramer.</text>
</comment>
<dbReference type="PANTHER" id="PTHR11558:SF11">
    <property type="entry name" value="SPERMIDINE SYNTHASE"/>
    <property type="match status" value="1"/>
</dbReference>
<feature type="active site" description="Proton acceptor" evidence="5 6">
    <location>
        <position position="157"/>
    </location>
</feature>
<reference evidence="10 11" key="1">
    <citation type="submission" date="2022-09" db="EMBL/GenBank/DDBJ databases">
        <title>Chelativorans salina sp. nov., a novel slightly halophilic bacterium isolated from a saline lake sediment enrichment.</title>
        <authorList>
            <person name="Gao L."/>
            <person name="Fang B.-Z."/>
            <person name="Li W.-J."/>
        </authorList>
    </citation>
    <scope>NUCLEOTIDE SEQUENCE [LARGE SCALE GENOMIC DNA]</scope>
    <source>
        <strain evidence="10 11">EGI FJ00035</strain>
    </source>
</reference>
<comment type="caution">
    <text evidence="5">Lacks conserved residue(s) required for the propagation of feature annotation.</text>
</comment>
<dbReference type="InterPro" id="IPR029063">
    <property type="entry name" value="SAM-dependent_MTases_sf"/>
</dbReference>
<dbReference type="InterPro" id="IPR001045">
    <property type="entry name" value="Spermi_synthase"/>
</dbReference>
<dbReference type="RefSeq" id="WP_260902393.1">
    <property type="nucleotide sequence ID" value="NZ_JAOCZP010000003.1"/>
</dbReference>
<feature type="binding site" evidence="5">
    <location>
        <position position="63"/>
    </location>
    <ligand>
        <name>spermidine</name>
        <dbReference type="ChEBI" id="CHEBI:57834"/>
    </ligand>
</feature>
<comment type="caution">
    <text evidence="10">The sequence shown here is derived from an EMBL/GenBank/DDBJ whole genome shotgun (WGS) entry which is preliminary data.</text>
</comment>
<dbReference type="Pfam" id="PF01564">
    <property type="entry name" value="Spermine_synth"/>
    <property type="match status" value="1"/>
</dbReference>
<dbReference type="PROSITE" id="PS51006">
    <property type="entry name" value="PABS_2"/>
    <property type="match status" value="1"/>
</dbReference>
<evidence type="ECO:0000256" key="6">
    <source>
        <dbReference type="PROSITE-ProRule" id="PRU00354"/>
    </source>
</evidence>
<comment type="pathway">
    <text evidence="5">Amine and polyamine biosynthesis; spermidine biosynthesis; spermidine from putrescine: step 1/1.</text>
</comment>
<evidence type="ECO:0000256" key="7">
    <source>
        <dbReference type="RuleBase" id="RU003836"/>
    </source>
</evidence>
<feature type="binding site" evidence="5">
    <location>
        <position position="87"/>
    </location>
    <ligand>
        <name>spermidine</name>
        <dbReference type="ChEBI" id="CHEBI:57834"/>
    </ligand>
</feature>
<evidence type="ECO:0000259" key="9">
    <source>
        <dbReference type="PROSITE" id="PS51006"/>
    </source>
</evidence>
<accession>A0ABT2LLG9</accession>
<evidence type="ECO:0000256" key="5">
    <source>
        <dbReference type="HAMAP-Rule" id="MF_00198"/>
    </source>
</evidence>
<keyword evidence="3 5" id="KW-0745">Spermidine biosynthesis</keyword>
<dbReference type="EMBL" id="JAOCZP010000003">
    <property type="protein sequence ID" value="MCT7375405.1"/>
    <property type="molecule type" value="Genomic_DNA"/>
</dbReference>
<evidence type="ECO:0000256" key="3">
    <source>
        <dbReference type="ARBA" id="ARBA00023066"/>
    </source>
</evidence>
<evidence type="ECO:0000256" key="1">
    <source>
        <dbReference type="ARBA" id="ARBA00007867"/>
    </source>
</evidence>
<evidence type="ECO:0000313" key="11">
    <source>
        <dbReference type="Proteomes" id="UP001320831"/>
    </source>
</evidence>
<feature type="binding site" evidence="5">
    <location>
        <position position="164"/>
    </location>
    <ligand>
        <name>S-methyl-5'-thioadenosine</name>
        <dbReference type="ChEBI" id="CHEBI:17509"/>
    </ligand>
</feature>
<keyword evidence="4 5" id="KW-0620">Polyamine biosynthesis</keyword>
<evidence type="ECO:0000256" key="4">
    <source>
        <dbReference type="ARBA" id="ARBA00023115"/>
    </source>
</evidence>
<comment type="function">
    <text evidence="5">Catalyzes the irreversible transfer of a propylamine group from the amino donor S-adenosylmethioninamine (decarboxy-AdoMet) to putrescine (1,4-diaminobutane) to yield spermidine.</text>
</comment>
<dbReference type="EC" id="2.5.1.16" evidence="5"/>
<dbReference type="Gene3D" id="2.30.140.10">
    <property type="entry name" value="Spermidine synthase, tetramerisation domain"/>
    <property type="match status" value="1"/>
</dbReference>
<dbReference type="InterPro" id="IPR030373">
    <property type="entry name" value="PABS_CS"/>
</dbReference>
<evidence type="ECO:0000256" key="8">
    <source>
        <dbReference type="RuleBase" id="RU003837"/>
    </source>
</evidence>
<dbReference type="InterPro" id="IPR030374">
    <property type="entry name" value="PABS"/>
</dbReference>
<sequence length="287" mass="31606">MSGRKTVSETLHEHVTLSFTADEVLHEATGHHKLELVRNRLFGKVLLLDGAVQVTSADEFMYHEMMAHVPLMAHENPADVLIVGGGDCGLAEEVLKHARVKALTQVEIDASVLDFSRRHFAEFNAPVFDDPRFHVEIADGAEFASATQRRFDVVLVDSTDPSGPGAALFTPAFYANIKRILKPGGIAVTQNGVPFLQKHEFVRGLSALSSVFAVTRAYLVCVPTYFGGHMMLGWASETDDALNVPEEELARRAAGIDTRYYTPAHHRASFVLPRYIEDLLAEAQARP</sequence>
<dbReference type="GO" id="GO:0004766">
    <property type="term" value="F:spermidine synthase activity"/>
    <property type="evidence" value="ECO:0007669"/>
    <property type="project" value="UniProtKB-EC"/>
</dbReference>
<dbReference type="NCBIfam" id="NF002010">
    <property type="entry name" value="PRK00811.1"/>
    <property type="match status" value="1"/>
</dbReference>
<feature type="binding site" evidence="5">
    <location>
        <begin position="157"/>
        <end position="160"/>
    </location>
    <ligand>
        <name>spermidine</name>
        <dbReference type="ChEBI" id="CHEBI:57834"/>
    </ligand>
</feature>
<evidence type="ECO:0000313" key="10">
    <source>
        <dbReference type="EMBL" id="MCT7375405.1"/>
    </source>
</evidence>
<protein>
    <recommendedName>
        <fullName evidence="5">Polyamine aminopropyltransferase</fullName>
    </recommendedName>
    <alternativeName>
        <fullName evidence="5">Putrescine aminopropyltransferase</fullName>
        <shortName evidence="5">PAPT</shortName>
    </alternativeName>
    <alternativeName>
        <fullName evidence="5">Spermidine synthase</fullName>
        <shortName evidence="5">SPDS</shortName>
        <shortName evidence="5">SPDSY</shortName>
        <ecNumber evidence="5">2.5.1.16</ecNumber>
    </alternativeName>
</protein>
<feature type="binding site" evidence="5">
    <location>
        <position position="107"/>
    </location>
    <ligand>
        <name>S-methyl-5'-thioadenosine</name>
        <dbReference type="ChEBI" id="CHEBI:17509"/>
    </ligand>
</feature>
<organism evidence="10 11">
    <name type="scientific">Chelativorans salis</name>
    <dbReference type="NCBI Taxonomy" id="2978478"/>
    <lineage>
        <taxon>Bacteria</taxon>
        <taxon>Pseudomonadati</taxon>
        <taxon>Pseudomonadota</taxon>
        <taxon>Alphaproteobacteria</taxon>
        <taxon>Hyphomicrobiales</taxon>
        <taxon>Phyllobacteriaceae</taxon>
        <taxon>Chelativorans</taxon>
    </lineage>
</organism>
<comment type="similarity">
    <text evidence="1 5 7">Belongs to the spermidine/spermine synthase family.</text>
</comment>
<dbReference type="PROSITE" id="PS01330">
    <property type="entry name" value="PABS_1"/>
    <property type="match status" value="1"/>
</dbReference>
<evidence type="ECO:0000256" key="2">
    <source>
        <dbReference type="ARBA" id="ARBA00022679"/>
    </source>
</evidence>
<name>A0ABT2LLG9_9HYPH</name>
<dbReference type="CDD" id="cd02440">
    <property type="entry name" value="AdoMet_MTases"/>
    <property type="match status" value="1"/>
</dbReference>
<dbReference type="NCBIfam" id="TIGR00417">
    <property type="entry name" value="speE"/>
    <property type="match status" value="1"/>
</dbReference>